<dbReference type="SUPFAM" id="SSF49464">
    <property type="entry name" value="Carboxypeptidase regulatory domain-like"/>
    <property type="match status" value="1"/>
</dbReference>
<dbReference type="Gene3D" id="2.60.40.1120">
    <property type="entry name" value="Carboxypeptidase-like, regulatory domain"/>
    <property type="match status" value="1"/>
</dbReference>
<dbReference type="Proteomes" id="UP000249799">
    <property type="component" value="Chromosome"/>
</dbReference>
<dbReference type="InterPro" id="IPR008969">
    <property type="entry name" value="CarboxyPept-like_regulatory"/>
</dbReference>
<name>A0A2Z4FIK5_9DELT</name>
<gene>
    <name evidence="1" type="ORF">DN745_03820</name>
</gene>
<protein>
    <recommendedName>
        <fullName evidence="3">Polymerase/histidinol phosphatase N-terminal domain-containing protein</fullName>
    </recommendedName>
</protein>
<evidence type="ECO:0000313" key="2">
    <source>
        <dbReference type="Proteomes" id="UP000249799"/>
    </source>
</evidence>
<dbReference type="OrthoDB" id="5525048at2"/>
<proteinExistence type="predicted"/>
<dbReference type="RefSeq" id="WP_111332340.1">
    <property type="nucleotide sequence ID" value="NZ_CP030032.1"/>
</dbReference>
<dbReference type="Gene3D" id="3.20.20.140">
    <property type="entry name" value="Metal-dependent hydrolases"/>
    <property type="match status" value="1"/>
</dbReference>
<evidence type="ECO:0008006" key="3">
    <source>
        <dbReference type="Google" id="ProtNLM"/>
    </source>
</evidence>
<dbReference type="SUPFAM" id="SSF89550">
    <property type="entry name" value="PHP domain-like"/>
    <property type="match status" value="1"/>
</dbReference>
<dbReference type="NCBIfam" id="NF038032">
    <property type="entry name" value="CehA_McbA_metalo"/>
    <property type="match status" value="1"/>
</dbReference>
<keyword evidence="2" id="KW-1185">Reference proteome</keyword>
<sequence>MLLGLIFSMSLSVACGSDEEEKFDPIDVVDAGEGDTGEVTKVELPDGVAVPIDLSEFLEGAPTGEAGTLGVYELKEGDDRPTNEIAESRPGDWVLENDRVKLFVEGAKRAMSPCPYGGNIIDAQVKGEGGNLSLDNTGEICMMINVGQTFAPERFDVVLDGADGGPVVLAVSGELELLDFIDIKTMADSFAPGILDKVAIDPDNIMPNKVTRYFILMPGENNVRVIEALQNTGEELRHIMSGHLMRGGGHGNYFNPISRLNGWGYTSLGLSNLSGDPLPFVAFAGPTGGYAYVPKPDPNLMPEEGGLPRGGVQAAVAGVSLSLLGLEDVAATLLAKEEKLAQMPGILHLQPGEIGLVEHREYFGGGALSSITDDIYPYLAETTGTLQGKVLDSEGSGVAGAKVTAINAGGQAMSQAVTDADGRYSMVLPVDDYSVRARFEARVSLADASATVSADASAEADVTLKDGATISISTKTPGGAATPGRVSLFCEGPCPDMPTSLEEDITFDPLPAGFSQVRWTDVNGNAELKVAAGRYRVSVSRGMEWSVWPTNAPADGGELVEVADGEVKTLAAEIAHVVDTSGVMNGDFHVHGITSADSVVRPQNRVLGFMGDGVDVLVSTDHDFIFDYAPTVIELGAEAEIATMVGVEITTPNIGHFNSFPLIRDPEHSRGGALDWGPGNTGYNLKPSDMFAWMDAQGGGAEHRVKQINHPDWTIPALKADLLRGHTYASAESRRMEPSDPDPITGDTGLWSDDFNSFEVMNGPSMPKYWTVMRWWLTMVSRGFAPTGVAVTDTHMLYSDLGGSPRTFVFVDPAHDTVATFDEAVFAKAITEGRAIGSNGPFFRVALENSEGARASIGDTIENGDGELTAYVTVDVPEWMTVDTIDIYTNLPAEDIVTAPGQEKSTPIPPTSSHPIDFEPTDLVEVANGALSHKHWTKTVEIPLTINEDAYVVVVVRAEDADSSMWPVIPKVGLKPYAFSNPVFVDADGGGYDNPPLAALAQTPSPHLLNIISPNDFVGVTLTPEEQLGRLFEGMSHSHDH</sequence>
<dbReference type="KEGG" id="bsed:DN745_03820"/>
<reference evidence="1 2" key="1">
    <citation type="submission" date="2018-06" db="EMBL/GenBank/DDBJ databases">
        <title>Lujinxingia sediminis gen. nov. sp. nov., a new facultative anaerobic member of the class Deltaproteobacteria, and proposal of Lujinxingaceae fam. nov.</title>
        <authorList>
            <person name="Guo L.-Y."/>
            <person name="Li C.-M."/>
            <person name="Wang S."/>
            <person name="Du Z.-J."/>
        </authorList>
    </citation>
    <scope>NUCLEOTIDE SEQUENCE [LARGE SCALE GENOMIC DNA]</scope>
    <source>
        <strain evidence="1 2">FA350</strain>
    </source>
</reference>
<evidence type="ECO:0000313" key="1">
    <source>
        <dbReference type="EMBL" id="AWV88516.1"/>
    </source>
</evidence>
<dbReference type="Pfam" id="PF13620">
    <property type="entry name" value="CarboxypepD_reg"/>
    <property type="match status" value="1"/>
</dbReference>
<accession>A0A2Z4FIK5</accession>
<dbReference type="EMBL" id="CP030032">
    <property type="protein sequence ID" value="AWV88516.1"/>
    <property type="molecule type" value="Genomic_DNA"/>
</dbReference>
<dbReference type="AlphaFoldDB" id="A0A2Z4FIK5"/>
<dbReference type="InterPro" id="IPR016195">
    <property type="entry name" value="Pol/histidinol_Pase-like"/>
</dbReference>
<organism evidence="1 2">
    <name type="scientific">Bradymonas sediminis</name>
    <dbReference type="NCBI Taxonomy" id="1548548"/>
    <lineage>
        <taxon>Bacteria</taxon>
        <taxon>Deltaproteobacteria</taxon>
        <taxon>Bradymonadales</taxon>
        <taxon>Bradymonadaceae</taxon>
        <taxon>Bradymonas</taxon>
    </lineage>
</organism>